<accession>A0A7S4FRZ2</accession>
<name>A0A7S4FRZ2_9EUGL</name>
<dbReference type="EMBL" id="HBJA01060702">
    <property type="protein sequence ID" value="CAE0810321.1"/>
    <property type="molecule type" value="Transcribed_RNA"/>
</dbReference>
<dbReference type="AlphaFoldDB" id="A0A7S4FRZ2"/>
<dbReference type="Gene3D" id="3.30.460.10">
    <property type="entry name" value="Beta Polymerase, domain 2"/>
    <property type="match status" value="1"/>
</dbReference>
<organism evidence="10">
    <name type="scientific">Eutreptiella gymnastica</name>
    <dbReference type="NCBI Taxonomy" id="73025"/>
    <lineage>
        <taxon>Eukaryota</taxon>
        <taxon>Discoba</taxon>
        <taxon>Euglenozoa</taxon>
        <taxon>Euglenida</taxon>
        <taxon>Spirocuta</taxon>
        <taxon>Euglenophyceae</taxon>
        <taxon>Eutreptiales</taxon>
        <taxon>Eutreptiaceae</taxon>
        <taxon>Eutreptiella</taxon>
    </lineage>
</organism>
<comment type="similarity">
    <text evidence="2">Belongs to the poly(A) polymerase family.</text>
</comment>
<evidence type="ECO:0000256" key="7">
    <source>
        <dbReference type="ARBA" id="ARBA00022840"/>
    </source>
</evidence>
<comment type="subcellular location">
    <subcellularLocation>
        <location evidence="1">Nucleus</location>
    </subcellularLocation>
</comment>
<evidence type="ECO:0000256" key="6">
    <source>
        <dbReference type="ARBA" id="ARBA00022741"/>
    </source>
</evidence>
<evidence type="ECO:0000256" key="1">
    <source>
        <dbReference type="ARBA" id="ARBA00004123"/>
    </source>
</evidence>
<protein>
    <recommendedName>
        <fullName evidence="3">polynucleotide adenylyltransferase</fullName>
        <ecNumber evidence="3">2.7.7.19</ecNumber>
    </recommendedName>
</protein>
<evidence type="ECO:0000256" key="4">
    <source>
        <dbReference type="ARBA" id="ARBA00022664"/>
    </source>
</evidence>
<dbReference type="Gene3D" id="1.10.1410.10">
    <property type="match status" value="1"/>
</dbReference>
<keyword evidence="7" id="KW-0067">ATP-binding</keyword>
<evidence type="ECO:0000313" key="10">
    <source>
        <dbReference type="EMBL" id="CAE0810321.1"/>
    </source>
</evidence>
<keyword evidence="6" id="KW-0547">Nucleotide-binding</keyword>
<evidence type="ECO:0000256" key="2">
    <source>
        <dbReference type="ARBA" id="ARBA00010912"/>
    </source>
</evidence>
<keyword evidence="8" id="KW-0539">Nucleus</keyword>
<keyword evidence="4" id="KW-0507">mRNA processing</keyword>
<evidence type="ECO:0000259" key="9">
    <source>
        <dbReference type="Pfam" id="PF04928"/>
    </source>
</evidence>
<dbReference type="GO" id="GO:1990817">
    <property type="term" value="F:poly(A) RNA polymerase activity"/>
    <property type="evidence" value="ECO:0007669"/>
    <property type="project" value="UniProtKB-EC"/>
</dbReference>
<dbReference type="Pfam" id="PF04928">
    <property type="entry name" value="PAP_central"/>
    <property type="match status" value="1"/>
</dbReference>
<dbReference type="GO" id="GO:0005634">
    <property type="term" value="C:nucleus"/>
    <property type="evidence" value="ECO:0007669"/>
    <property type="project" value="UniProtKB-SubCell"/>
</dbReference>
<proteinExistence type="inferred from homology"/>
<dbReference type="InterPro" id="IPR043519">
    <property type="entry name" value="NT_sf"/>
</dbReference>
<evidence type="ECO:0000256" key="3">
    <source>
        <dbReference type="ARBA" id="ARBA00012388"/>
    </source>
</evidence>
<sequence>MTPFRLQIRTLALLWIRRIGGESGKILEEIWAFGSESLDVDLGFCSLKVDLRDPTFDPLDDAVMGQVYPPDNNRSDPPPALNAVRLSRSLLKDILDPSTFRIVLKALRLWAERRCIYGKSFGYFGGVSWAIMVADACQRYPGASADDILMRLFQENAGRLKECDSWSDWTIILGDIMHREYGYRVFNPMNVDTQVPQIVTPCYPAENTTYDVNQSAMERIRKEFLRAAHVKCGHWDSLWELMDFFATARYCLCIAIANRRSTIMTAAYAQATVGQRFILRR</sequence>
<dbReference type="GO" id="GO:0006397">
    <property type="term" value="P:mRNA processing"/>
    <property type="evidence" value="ECO:0007669"/>
    <property type="project" value="UniProtKB-KW"/>
</dbReference>
<dbReference type="SUPFAM" id="SSF81631">
    <property type="entry name" value="PAP/OAS1 substrate-binding domain"/>
    <property type="match status" value="1"/>
</dbReference>
<dbReference type="GO" id="GO:0005524">
    <property type="term" value="F:ATP binding"/>
    <property type="evidence" value="ECO:0007669"/>
    <property type="project" value="UniProtKB-KW"/>
</dbReference>
<keyword evidence="5" id="KW-0808">Transferase</keyword>
<evidence type="ECO:0000256" key="5">
    <source>
        <dbReference type="ARBA" id="ARBA00022679"/>
    </source>
</evidence>
<gene>
    <name evidence="10" type="ORF">EGYM00163_LOCUS21456</name>
</gene>
<reference evidence="10" key="1">
    <citation type="submission" date="2021-01" db="EMBL/GenBank/DDBJ databases">
        <authorList>
            <person name="Corre E."/>
            <person name="Pelletier E."/>
            <person name="Niang G."/>
            <person name="Scheremetjew M."/>
            <person name="Finn R."/>
            <person name="Kale V."/>
            <person name="Holt S."/>
            <person name="Cochrane G."/>
            <person name="Meng A."/>
            <person name="Brown T."/>
            <person name="Cohen L."/>
        </authorList>
    </citation>
    <scope>NUCLEOTIDE SEQUENCE</scope>
    <source>
        <strain evidence="10">CCMP1594</strain>
    </source>
</reference>
<dbReference type="InterPro" id="IPR007012">
    <property type="entry name" value="PolA_pol_cen_dom"/>
</dbReference>
<evidence type="ECO:0000256" key="8">
    <source>
        <dbReference type="ARBA" id="ARBA00023242"/>
    </source>
</evidence>
<dbReference type="EC" id="2.7.7.19" evidence="3"/>
<dbReference type="PANTHER" id="PTHR10682">
    <property type="entry name" value="POLY A POLYMERASE"/>
    <property type="match status" value="1"/>
</dbReference>
<dbReference type="PANTHER" id="PTHR10682:SF10">
    <property type="entry name" value="POLYNUCLEOTIDE ADENYLYLTRANSFERASE"/>
    <property type="match status" value="1"/>
</dbReference>
<feature type="domain" description="Poly(A) polymerase central" evidence="9">
    <location>
        <begin position="99"/>
        <end position="230"/>
    </location>
</feature>